<dbReference type="GO" id="GO:0017004">
    <property type="term" value="P:cytochrome complex assembly"/>
    <property type="evidence" value="ECO:0007669"/>
    <property type="project" value="UniProtKB-KW"/>
</dbReference>
<dbReference type="RefSeq" id="WP_153713538.1">
    <property type="nucleotide sequence ID" value="NZ_CP045871.1"/>
</dbReference>
<reference evidence="8 9" key="1">
    <citation type="submission" date="2019-11" db="EMBL/GenBank/DDBJ databases">
        <authorList>
            <person name="Khan S.A."/>
            <person name="Jeon C.O."/>
            <person name="Chun B.H."/>
        </authorList>
    </citation>
    <scope>NUCLEOTIDE SEQUENCE [LARGE SCALE GENOMIC DNA]</scope>
    <source>
        <strain evidence="8 9">IMCC 1097</strain>
    </source>
</reference>
<evidence type="ECO:0000256" key="5">
    <source>
        <dbReference type="ARBA" id="ARBA00022967"/>
    </source>
</evidence>
<keyword evidence="3" id="KW-0201">Cytochrome c-type biogenesis</keyword>
<dbReference type="GO" id="GO:0016887">
    <property type="term" value="F:ATP hydrolysis activity"/>
    <property type="evidence" value="ECO:0007669"/>
    <property type="project" value="InterPro"/>
</dbReference>
<evidence type="ECO:0000256" key="2">
    <source>
        <dbReference type="ARBA" id="ARBA00022741"/>
    </source>
</evidence>
<keyword evidence="6" id="KW-0472">Membrane</keyword>
<dbReference type="InterPro" id="IPR003439">
    <property type="entry name" value="ABC_transporter-like_ATP-bd"/>
</dbReference>
<dbReference type="GO" id="GO:0022857">
    <property type="term" value="F:transmembrane transporter activity"/>
    <property type="evidence" value="ECO:0007669"/>
    <property type="project" value="InterPro"/>
</dbReference>
<dbReference type="EMBL" id="CP045871">
    <property type="protein sequence ID" value="QGG80034.1"/>
    <property type="molecule type" value="Genomic_DNA"/>
</dbReference>
<dbReference type="Pfam" id="PF00005">
    <property type="entry name" value="ABC_tran"/>
    <property type="match status" value="1"/>
</dbReference>
<evidence type="ECO:0000313" key="9">
    <source>
        <dbReference type="Proteomes" id="UP000388235"/>
    </source>
</evidence>
<evidence type="ECO:0000259" key="7">
    <source>
        <dbReference type="PROSITE" id="PS50893"/>
    </source>
</evidence>
<dbReference type="AlphaFoldDB" id="A0A5Q2QAI6"/>
<evidence type="ECO:0000313" key="8">
    <source>
        <dbReference type="EMBL" id="QGG80034.1"/>
    </source>
</evidence>
<dbReference type="PROSITE" id="PS50893">
    <property type="entry name" value="ABC_TRANSPORTER_2"/>
    <property type="match status" value="1"/>
</dbReference>
<dbReference type="InterPro" id="IPR027417">
    <property type="entry name" value="P-loop_NTPase"/>
</dbReference>
<keyword evidence="4 8" id="KW-0067">ATP-binding</keyword>
<dbReference type="NCBIfam" id="TIGR01189">
    <property type="entry name" value="ccmA"/>
    <property type="match status" value="1"/>
</dbReference>
<keyword evidence="9" id="KW-1185">Reference proteome</keyword>
<accession>A0A5Q2QAI6</accession>
<protein>
    <submittedName>
        <fullName evidence="8">Heme ABC exporter ATP-binding protein CcmA</fullName>
    </submittedName>
</protein>
<dbReference type="Gene3D" id="3.40.50.300">
    <property type="entry name" value="P-loop containing nucleotide triphosphate hydrolases"/>
    <property type="match status" value="1"/>
</dbReference>
<gene>
    <name evidence="8" type="primary">ccmA</name>
    <name evidence="8" type="ORF">GH975_05355</name>
</gene>
<dbReference type="Proteomes" id="UP000388235">
    <property type="component" value="Chromosome"/>
</dbReference>
<evidence type="ECO:0000256" key="3">
    <source>
        <dbReference type="ARBA" id="ARBA00022748"/>
    </source>
</evidence>
<organism evidence="8 9">
    <name type="scientific">Litorivicinus lipolyticus</name>
    <dbReference type="NCBI Taxonomy" id="418701"/>
    <lineage>
        <taxon>Bacteria</taxon>
        <taxon>Pseudomonadati</taxon>
        <taxon>Pseudomonadota</taxon>
        <taxon>Gammaproteobacteria</taxon>
        <taxon>Oceanospirillales</taxon>
        <taxon>Litorivicinaceae</taxon>
        <taxon>Litorivicinus</taxon>
    </lineage>
</organism>
<name>A0A5Q2QAI6_9GAMM</name>
<dbReference type="SUPFAM" id="SSF52540">
    <property type="entry name" value="P-loop containing nucleoside triphosphate hydrolases"/>
    <property type="match status" value="1"/>
</dbReference>
<feature type="domain" description="ABC transporter" evidence="7">
    <location>
        <begin position="6"/>
        <end position="203"/>
    </location>
</feature>
<dbReference type="PANTHER" id="PTHR43499">
    <property type="entry name" value="ABC TRANSPORTER I FAMILY MEMBER 1"/>
    <property type="match status" value="1"/>
</dbReference>
<dbReference type="OrthoDB" id="9800654at2"/>
<evidence type="ECO:0000256" key="6">
    <source>
        <dbReference type="ARBA" id="ARBA00023136"/>
    </source>
</evidence>
<keyword evidence="5" id="KW-1278">Translocase</keyword>
<dbReference type="GO" id="GO:0005524">
    <property type="term" value="F:ATP binding"/>
    <property type="evidence" value="ECO:0007669"/>
    <property type="project" value="UniProtKB-KW"/>
</dbReference>
<proteinExistence type="predicted"/>
<dbReference type="SMART" id="SM00382">
    <property type="entry name" value="AAA"/>
    <property type="match status" value="1"/>
</dbReference>
<dbReference type="InterPro" id="IPR005895">
    <property type="entry name" value="ABC_transptr_haem_export_CcmA"/>
</dbReference>
<evidence type="ECO:0000256" key="4">
    <source>
        <dbReference type="ARBA" id="ARBA00022840"/>
    </source>
</evidence>
<sequence>MNVPILSINQLTVSRDDRCLFRDLSFVVGAGQLIQIEGPNGAGKSSLIRAIAGLLDTGAGSIAIQGQHDADARRDQVLLWTALPGVKMRLDARTNLAWLLNQRNESADPDGLLAKVGLAGWEDVPLGQMSTGQVRRVGMAALLASKKPLWLLDEPYNALDIDAQTQLSSVIQGRLDQGGSVVLASHHAAPGLSADQQLRLGQP</sequence>
<keyword evidence="1" id="KW-0813">Transport</keyword>
<dbReference type="PANTHER" id="PTHR43499:SF1">
    <property type="entry name" value="ABC TRANSPORTER I FAMILY MEMBER 1"/>
    <property type="match status" value="1"/>
</dbReference>
<dbReference type="KEGG" id="llp:GH975_05355"/>
<evidence type="ECO:0000256" key="1">
    <source>
        <dbReference type="ARBA" id="ARBA00022448"/>
    </source>
</evidence>
<dbReference type="InterPro" id="IPR003593">
    <property type="entry name" value="AAA+_ATPase"/>
</dbReference>
<keyword evidence="2" id="KW-0547">Nucleotide-binding</keyword>